<dbReference type="STRING" id="35608.A0A2U1QDH0"/>
<evidence type="ECO:0000313" key="2">
    <source>
        <dbReference type="EMBL" id="PWA96040.1"/>
    </source>
</evidence>
<protein>
    <submittedName>
        <fullName evidence="2">Armadillo-type fold</fullName>
    </submittedName>
</protein>
<gene>
    <name evidence="2" type="ORF">CTI12_AA042930</name>
</gene>
<keyword evidence="3" id="KW-1185">Reference proteome</keyword>
<keyword evidence="1" id="KW-1133">Transmembrane helix</keyword>
<dbReference type="EMBL" id="PKPP01000203">
    <property type="protein sequence ID" value="PWA96040.1"/>
    <property type="molecule type" value="Genomic_DNA"/>
</dbReference>
<name>A0A2U1QDH0_ARTAN</name>
<organism evidence="2 3">
    <name type="scientific">Artemisia annua</name>
    <name type="common">Sweet wormwood</name>
    <dbReference type="NCBI Taxonomy" id="35608"/>
    <lineage>
        <taxon>Eukaryota</taxon>
        <taxon>Viridiplantae</taxon>
        <taxon>Streptophyta</taxon>
        <taxon>Embryophyta</taxon>
        <taxon>Tracheophyta</taxon>
        <taxon>Spermatophyta</taxon>
        <taxon>Magnoliopsida</taxon>
        <taxon>eudicotyledons</taxon>
        <taxon>Gunneridae</taxon>
        <taxon>Pentapetalae</taxon>
        <taxon>asterids</taxon>
        <taxon>campanulids</taxon>
        <taxon>Asterales</taxon>
        <taxon>Asteraceae</taxon>
        <taxon>Asteroideae</taxon>
        <taxon>Anthemideae</taxon>
        <taxon>Artemisiinae</taxon>
        <taxon>Artemisia</taxon>
    </lineage>
</organism>
<comment type="caution">
    <text evidence="2">The sequence shown here is derived from an EMBL/GenBank/DDBJ whole genome shotgun (WGS) entry which is preliminary data.</text>
</comment>
<evidence type="ECO:0000256" key="1">
    <source>
        <dbReference type="SAM" id="Phobius"/>
    </source>
</evidence>
<feature type="transmembrane region" description="Helical" evidence="1">
    <location>
        <begin position="151"/>
        <end position="173"/>
    </location>
</feature>
<sequence>MKLRPYNRSNRFALTQEHEHEAITLCGFSFVSRSKPHQQKLFELMKDQKKRKKGCRVYAPQIMNPVATSVILYPVLFLRLPKNHQTSIVHSIDYAINRGNDVDDLVDVGIIVKRGDSDDSEEDEGLTAMVSTWISFHLEGNSFYDDLLKLITARILMALIQISVLMAFLSCLLHTVYKRNEVGVLTDKALKKLSKDGKKTKHGKTISLKKKDNGSDENHVFPTVIQAADKDDTEEDDDDVQWQTDTSAATARQRIQEQLSTVDGCSLCQCRGIKDTRLEPAYGWCCVRVPGQS</sequence>
<dbReference type="OrthoDB" id="10250831at2759"/>
<proteinExistence type="predicted"/>
<keyword evidence="1" id="KW-0812">Transmembrane</keyword>
<evidence type="ECO:0000313" key="3">
    <source>
        <dbReference type="Proteomes" id="UP000245207"/>
    </source>
</evidence>
<feature type="transmembrane region" description="Helical" evidence="1">
    <location>
        <begin position="55"/>
        <end position="76"/>
    </location>
</feature>
<dbReference type="AlphaFoldDB" id="A0A2U1QDH0"/>
<dbReference type="Proteomes" id="UP000245207">
    <property type="component" value="Unassembled WGS sequence"/>
</dbReference>
<keyword evidence="1" id="KW-0472">Membrane</keyword>
<reference evidence="2 3" key="1">
    <citation type="journal article" date="2018" name="Mol. Plant">
        <title>The genome of Artemisia annua provides insight into the evolution of Asteraceae family and artemisinin biosynthesis.</title>
        <authorList>
            <person name="Shen Q."/>
            <person name="Zhang L."/>
            <person name="Liao Z."/>
            <person name="Wang S."/>
            <person name="Yan T."/>
            <person name="Shi P."/>
            <person name="Liu M."/>
            <person name="Fu X."/>
            <person name="Pan Q."/>
            <person name="Wang Y."/>
            <person name="Lv Z."/>
            <person name="Lu X."/>
            <person name="Zhang F."/>
            <person name="Jiang W."/>
            <person name="Ma Y."/>
            <person name="Chen M."/>
            <person name="Hao X."/>
            <person name="Li L."/>
            <person name="Tang Y."/>
            <person name="Lv G."/>
            <person name="Zhou Y."/>
            <person name="Sun X."/>
            <person name="Brodelius P.E."/>
            <person name="Rose J.K.C."/>
            <person name="Tang K."/>
        </authorList>
    </citation>
    <scope>NUCLEOTIDE SEQUENCE [LARGE SCALE GENOMIC DNA]</scope>
    <source>
        <strain evidence="3">cv. Huhao1</strain>
        <tissue evidence="2">Leaf</tissue>
    </source>
</reference>
<accession>A0A2U1QDH0</accession>